<comment type="pathway">
    <text evidence="1">Cofactor biosynthesis; (R)-pantothenate biosynthesis; (R)-pantoate from 3-methyl-2-oxobutanoate: step 2/2.</text>
</comment>
<dbReference type="Pfam" id="PF08546">
    <property type="entry name" value="ApbA_C"/>
    <property type="match status" value="1"/>
</dbReference>
<evidence type="ECO:0000256" key="4">
    <source>
        <dbReference type="ARBA" id="ARBA00019465"/>
    </source>
</evidence>
<evidence type="ECO:0000313" key="11">
    <source>
        <dbReference type="EMBL" id="CAA9553254.1"/>
    </source>
</evidence>
<name>A0A6J4UMF4_9BACT</name>
<keyword evidence="6" id="KW-0560">Oxidoreductase</keyword>
<dbReference type="InterPro" id="IPR013328">
    <property type="entry name" value="6PGD_dom2"/>
</dbReference>
<dbReference type="EMBL" id="CADCWL010000041">
    <property type="protein sequence ID" value="CAA9553254.1"/>
    <property type="molecule type" value="Genomic_DNA"/>
</dbReference>
<dbReference type="SUPFAM" id="SSF51735">
    <property type="entry name" value="NAD(P)-binding Rossmann-fold domains"/>
    <property type="match status" value="1"/>
</dbReference>
<dbReference type="GO" id="GO:0005737">
    <property type="term" value="C:cytoplasm"/>
    <property type="evidence" value="ECO:0007669"/>
    <property type="project" value="TreeGrafter"/>
</dbReference>
<evidence type="ECO:0000259" key="9">
    <source>
        <dbReference type="Pfam" id="PF02558"/>
    </source>
</evidence>
<protein>
    <recommendedName>
        <fullName evidence="4">2-dehydropantoate 2-reductase</fullName>
        <ecNumber evidence="3">1.1.1.169</ecNumber>
    </recommendedName>
    <alternativeName>
        <fullName evidence="7">Ketopantoate reductase</fullName>
    </alternativeName>
</protein>
<dbReference type="NCBIfam" id="TIGR00745">
    <property type="entry name" value="apbA_panE"/>
    <property type="match status" value="1"/>
</dbReference>
<dbReference type="EC" id="1.1.1.169" evidence="3"/>
<dbReference type="GO" id="GO:0008677">
    <property type="term" value="F:2-dehydropantoate 2-reductase activity"/>
    <property type="evidence" value="ECO:0007669"/>
    <property type="project" value="UniProtKB-EC"/>
</dbReference>
<evidence type="ECO:0000256" key="7">
    <source>
        <dbReference type="ARBA" id="ARBA00032024"/>
    </source>
</evidence>
<sequence>MRVTVVGAGAIGGTVGVLLSRAGHDVTLVDRDAAHVAAINRDGFRLSGVVESVERVPAIAPEGLSDLVREGGPLGLVVLAVKAMDTEAATASLLPHLAVDGAVVSYQNGLLEERIARIVGPERTVGAFVHFGADLVEPGHVVLANRVATHLGELDGTETPRLHRIAEVLASATPVVITANLAGHLWGKLCYAALAYAVSTVDAPVDEVVAEPPAREAIRAAVAEVVDVARAQGIRLENIPGFEARAFDRRNPARIAATDALFDRWAVEGKAAIKRHMGIHRDIKVRKRRTEVDDQVGAVVERGRSVGVATPINALLVELIHQIERGERAHDWSALRELHAAASRPTGADRTSAGTPGR</sequence>
<dbReference type="InterPro" id="IPR013752">
    <property type="entry name" value="KPA_reductase"/>
</dbReference>
<feature type="domain" description="Ketopantoate reductase C-terminal" evidence="10">
    <location>
        <begin position="182"/>
        <end position="324"/>
    </location>
</feature>
<accession>A0A6J4UMF4</accession>
<dbReference type="Pfam" id="PF02558">
    <property type="entry name" value="ApbA"/>
    <property type="match status" value="1"/>
</dbReference>
<evidence type="ECO:0000256" key="3">
    <source>
        <dbReference type="ARBA" id="ARBA00013014"/>
    </source>
</evidence>
<dbReference type="PANTHER" id="PTHR43765">
    <property type="entry name" value="2-DEHYDROPANTOATE 2-REDUCTASE-RELATED"/>
    <property type="match status" value="1"/>
</dbReference>
<organism evidence="11">
    <name type="scientific">uncultured Thermomicrobiales bacterium</name>
    <dbReference type="NCBI Taxonomy" id="1645740"/>
    <lineage>
        <taxon>Bacteria</taxon>
        <taxon>Pseudomonadati</taxon>
        <taxon>Thermomicrobiota</taxon>
        <taxon>Thermomicrobia</taxon>
        <taxon>Thermomicrobiales</taxon>
        <taxon>environmental samples</taxon>
    </lineage>
</organism>
<dbReference type="AlphaFoldDB" id="A0A6J4UMF4"/>
<evidence type="ECO:0000259" key="10">
    <source>
        <dbReference type="Pfam" id="PF08546"/>
    </source>
</evidence>
<dbReference type="InterPro" id="IPR013332">
    <property type="entry name" value="KPR_N"/>
</dbReference>
<feature type="domain" description="Ketopantoate reductase N-terminal" evidence="9">
    <location>
        <begin position="3"/>
        <end position="155"/>
    </location>
</feature>
<evidence type="ECO:0000256" key="1">
    <source>
        <dbReference type="ARBA" id="ARBA00004994"/>
    </source>
</evidence>
<dbReference type="InterPro" id="IPR008927">
    <property type="entry name" value="6-PGluconate_DH-like_C_sf"/>
</dbReference>
<dbReference type="PANTHER" id="PTHR43765:SF2">
    <property type="entry name" value="2-DEHYDROPANTOATE 2-REDUCTASE"/>
    <property type="match status" value="1"/>
</dbReference>
<gene>
    <name evidence="11" type="ORF">AVDCRST_MAG19-995</name>
</gene>
<dbReference type="InterPro" id="IPR036291">
    <property type="entry name" value="NAD(P)-bd_dom_sf"/>
</dbReference>
<dbReference type="InterPro" id="IPR003710">
    <property type="entry name" value="ApbA"/>
</dbReference>
<evidence type="ECO:0000256" key="8">
    <source>
        <dbReference type="ARBA" id="ARBA00048793"/>
    </source>
</evidence>
<keyword evidence="5" id="KW-0521">NADP</keyword>
<comment type="catalytic activity">
    <reaction evidence="8">
        <text>(R)-pantoate + NADP(+) = 2-dehydropantoate + NADPH + H(+)</text>
        <dbReference type="Rhea" id="RHEA:16233"/>
        <dbReference type="ChEBI" id="CHEBI:11561"/>
        <dbReference type="ChEBI" id="CHEBI:15378"/>
        <dbReference type="ChEBI" id="CHEBI:15980"/>
        <dbReference type="ChEBI" id="CHEBI:57783"/>
        <dbReference type="ChEBI" id="CHEBI:58349"/>
        <dbReference type="EC" id="1.1.1.169"/>
    </reaction>
</comment>
<proteinExistence type="inferred from homology"/>
<comment type="similarity">
    <text evidence="2">Belongs to the ketopantoate reductase family.</text>
</comment>
<dbReference type="GO" id="GO:0015940">
    <property type="term" value="P:pantothenate biosynthetic process"/>
    <property type="evidence" value="ECO:0007669"/>
    <property type="project" value="InterPro"/>
</dbReference>
<dbReference type="InterPro" id="IPR050838">
    <property type="entry name" value="Ketopantoate_reductase"/>
</dbReference>
<evidence type="ECO:0000256" key="6">
    <source>
        <dbReference type="ARBA" id="ARBA00023002"/>
    </source>
</evidence>
<dbReference type="Gene3D" id="1.10.1040.10">
    <property type="entry name" value="N-(1-d-carboxylethyl)-l-norvaline Dehydrogenase, domain 2"/>
    <property type="match status" value="1"/>
</dbReference>
<reference evidence="11" key="1">
    <citation type="submission" date="2020-02" db="EMBL/GenBank/DDBJ databases">
        <authorList>
            <person name="Meier V. D."/>
        </authorList>
    </citation>
    <scope>NUCLEOTIDE SEQUENCE</scope>
    <source>
        <strain evidence="11">AVDCRST_MAG19</strain>
    </source>
</reference>
<dbReference type="GO" id="GO:0050661">
    <property type="term" value="F:NADP binding"/>
    <property type="evidence" value="ECO:0007669"/>
    <property type="project" value="TreeGrafter"/>
</dbReference>
<dbReference type="SUPFAM" id="SSF48179">
    <property type="entry name" value="6-phosphogluconate dehydrogenase C-terminal domain-like"/>
    <property type="match status" value="1"/>
</dbReference>
<dbReference type="Gene3D" id="3.40.50.720">
    <property type="entry name" value="NAD(P)-binding Rossmann-like Domain"/>
    <property type="match status" value="1"/>
</dbReference>
<evidence type="ECO:0000256" key="2">
    <source>
        <dbReference type="ARBA" id="ARBA00007870"/>
    </source>
</evidence>
<evidence type="ECO:0000256" key="5">
    <source>
        <dbReference type="ARBA" id="ARBA00022857"/>
    </source>
</evidence>